<dbReference type="RefSeq" id="WP_022506338.1">
    <property type="nucleotide sequence ID" value="NZ_CP039381.1"/>
</dbReference>
<organism evidence="13 14">
    <name type="scientific">Ruminococcus bovis</name>
    <dbReference type="NCBI Taxonomy" id="2564099"/>
    <lineage>
        <taxon>Bacteria</taxon>
        <taxon>Bacillati</taxon>
        <taxon>Bacillota</taxon>
        <taxon>Clostridia</taxon>
        <taxon>Eubacteriales</taxon>
        <taxon>Oscillospiraceae</taxon>
        <taxon>Ruminococcus</taxon>
    </lineage>
</organism>
<proteinExistence type="inferred from homology"/>
<dbReference type="GO" id="GO:0016726">
    <property type="term" value="F:oxidoreductase activity, acting on CH or CH2 groups, NAD or NADP as acceptor"/>
    <property type="evidence" value="ECO:0007669"/>
    <property type="project" value="UniProtKB-UniRule"/>
</dbReference>
<evidence type="ECO:0000259" key="12">
    <source>
        <dbReference type="Pfam" id="PF05173"/>
    </source>
</evidence>
<dbReference type="GO" id="GO:0019877">
    <property type="term" value="P:diaminopimelate biosynthetic process"/>
    <property type="evidence" value="ECO:0007669"/>
    <property type="project" value="UniProtKB-UniRule"/>
</dbReference>
<comment type="function">
    <text evidence="9">Catalyzes the conversion of 4-hydroxy-tetrahydrodipicolinate (HTPA) to tetrahydrodipicolinate.</text>
</comment>
<dbReference type="PROSITE" id="PS01298">
    <property type="entry name" value="DAPB"/>
    <property type="match status" value="1"/>
</dbReference>
<dbReference type="EC" id="1.17.1.8" evidence="9 10"/>
<keyword evidence="2 9" id="KW-0963">Cytoplasm</keyword>
<dbReference type="UniPathway" id="UPA00034">
    <property type="reaction ID" value="UER00018"/>
</dbReference>
<evidence type="ECO:0000256" key="6">
    <source>
        <dbReference type="ARBA" id="ARBA00023002"/>
    </source>
</evidence>
<evidence type="ECO:0000256" key="9">
    <source>
        <dbReference type="HAMAP-Rule" id="MF_00102"/>
    </source>
</evidence>
<evidence type="ECO:0000256" key="3">
    <source>
        <dbReference type="ARBA" id="ARBA00022605"/>
    </source>
</evidence>
<feature type="binding site" evidence="9">
    <location>
        <position position="146"/>
    </location>
    <ligand>
        <name>(S)-2,3,4,5-tetrahydrodipicolinate</name>
        <dbReference type="ChEBI" id="CHEBI:16845"/>
    </ligand>
</feature>
<feature type="active site" description="Proton donor/acceptor" evidence="9">
    <location>
        <position position="145"/>
    </location>
</feature>
<keyword evidence="7 9" id="KW-0520">NAD</keyword>
<evidence type="ECO:0000256" key="5">
    <source>
        <dbReference type="ARBA" id="ARBA00022915"/>
    </source>
</evidence>
<feature type="binding site" evidence="9">
    <location>
        <position position="34"/>
    </location>
    <ligand>
        <name>NAD(+)</name>
        <dbReference type="ChEBI" id="CHEBI:57540"/>
    </ligand>
</feature>
<dbReference type="KEGG" id="ruj:E5Z56_10205"/>
<dbReference type="Gene3D" id="3.40.50.720">
    <property type="entry name" value="NAD(P)-binding Rossmann-like Domain"/>
    <property type="match status" value="1"/>
</dbReference>
<dbReference type="Gene3D" id="3.30.360.10">
    <property type="entry name" value="Dihydrodipicolinate Reductase, domain 2"/>
    <property type="match status" value="1"/>
</dbReference>
<dbReference type="GO" id="GO:0009089">
    <property type="term" value="P:lysine biosynthetic process via diaminopimelate"/>
    <property type="evidence" value="ECO:0007669"/>
    <property type="project" value="UniProtKB-UniRule"/>
</dbReference>
<dbReference type="EMBL" id="CP039381">
    <property type="protein sequence ID" value="QCT07701.1"/>
    <property type="molecule type" value="Genomic_DNA"/>
</dbReference>
<keyword evidence="14" id="KW-1185">Reference proteome</keyword>
<dbReference type="AlphaFoldDB" id="A0A4P8XX21"/>
<dbReference type="GO" id="GO:0005829">
    <property type="term" value="C:cytosol"/>
    <property type="evidence" value="ECO:0007669"/>
    <property type="project" value="TreeGrafter"/>
</dbReference>
<feature type="domain" description="Dihydrodipicolinate reductase N-terminal" evidence="11">
    <location>
        <begin position="3"/>
        <end position="112"/>
    </location>
</feature>
<comment type="catalytic activity">
    <reaction evidence="9">
        <text>(S)-2,3,4,5-tetrahydrodipicolinate + NAD(+) + H2O = (2S,4S)-4-hydroxy-2,3,4,5-tetrahydrodipicolinate + NADH + H(+)</text>
        <dbReference type="Rhea" id="RHEA:35323"/>
        <dbReference type="ChEBI" id="CHEBI:15377"/>
        <dbReference type="ChEBI" id="CHEBI:15378"/>
        <dbReference type="ChEBI" id="CHEBI:16845"/>
        <dbReference type="ChEBI" id="CHEBI:57540"/>
        <dbReference type="ChEBI" id="CHEBI:57945"/>
        <dbReference type="ChEBI" id="CHEBI:67139"/>
        <dbReference type="EC" id="1.17.1.8"/>
    </reaction>
</comment>
<dbReference type="GO" id="GO:0050661">
    <property type="term" value="F:NADP binding"/>
    <property type="evidence" value="ECO:0007669"/>
    <property type="project" value="UniProtKB-UniRule"/>
</dbReference>
<reference evidence="13 14" key="1">
    <citation type="submission" date="2019-04" db="EMBL/GenBank/DDBJ databases">
        <authorList>
            <person name="Embree M."/>
            <person name="Gaffney J.R."/>
        </authorList>
    </citation>
    <scope>NUCLEOTIDE SEQUENCE [LARGE SCALE GENOMIC DNA]</scope>
    <source>
        <strain evidence="13 14">JE7A12</strain>
    </source>
</reference>
<dbReference type="InterPro" id="IPR036291">
    <property type="entry name" value="NAD(P)-bd_dom_sf"/>
</dbReference>
<evidence type="ECO:0000256" key="10">
    <source>
        <dbReference type="NCBIfam" id="TIGR00036"/>
    </source>
</evidence>
<dbReference type="NCBIfam" id="TIGR00036">
    <property type="entry name" value="dapB"/>
    <property type="match status" value="1"/>
</dbReference>
<keyword evidence="8 9" id="KW-0457">Lysine biosynthesis</keyword>
<dbReference type="FunFam" id="3.30.360.10:FF:000009">
    <property type="entry name" value="4-hydroxy-tetrahydrodipicolinate reductase"/>
    <property type="match status" value="1"/>
</dbReference>
<dbReference type="GO" id="GO:0008839">
    <property type="term" value="F:4-hydroxy-tetrahydrodipicolinate reductase"/>
    <property type="evidence" value="ECO:0007669"/>
    <property type="project" value="UniProtKB-UniRule"/>
</dbReference>
<gene>
    <name evidence="9" type="primary">dapB</name>
    <name evidence="13" type="ORF">E5Z56_10205</name>
</gene>
<dbReference type="Proteomes" id="UP000301475">
    <property type="component" value="Chromosome"/>
</dbReference>
<feature type="binding site" evidence="9">
    <location>
        <begin position="109"/>
        <end position="112"/>
    </location>
    <ligand>
        <name>NAD(+)</name>
        <dbReference type="ChEBI" id="CHEBI:57540"/>
    </ligand>
</feature>
<dbReference type="InterPro" id="IPR022663">
    <property type="entry name" value="DapB_C"/>
</dbReference>
<evidence type="ECO:0000256" key="2">
    <source>
        <dbReference type="ARBA" id="ARBA00022490"/>
    </source>
</evidence>
<comment type="subunit">
    <text evidence="9">Homotetramer.</text>
</comment>
<accession>A0A4P8XX21</accession>
<comment type="subcellular location">
    <subcellularLocation>
        <location evidence="9">Cytoplasm</location>
    </subcellularLocation>
</comment>
<dbReference type="CDD" id="cd02274">
    <property type="entry name" value="DHDPR_N"/>
    <property type="match status" value="1"/>
</dbReference>
<dbReference type="PIRSF" id="PIRSF000161">
    <property type="entry name" value="DHPR"/>
    <property type="match status" value="1"/>
</dbReference>
<evidence type="ECO:0000256" key="4">
    <source>
        <dbReference type="ARBA" id="ARBA00022857"/>
    </source>
</evidence>
<evidence type="ECO:0000256" key="1">
    <source>
        <dbReference type="ARBA" id="ARBA00006642"/>
    </source>
</evidence>
<dbReference type="PANTHER" id="PTHR20836:SF7">
    <property type="entry name" value="4-HYDROXY-TETRAHYDRODIPICOLINATE REDUCTASE"/>
    <property type="match status" value="1"/>
</dbReference>
<feature type="binding site" evidence="9">
    <location>
        <begin position="155"/>
        <end position="156"/>
    </location>
    <ligand>
        <name>(S)-2,3,4,5-tetrahydrodipicolinate</name>
        <dbReference type="ChEBI" id="CHEBI:16845"/>
    </ligand>
</feature>
<evidence type="ECO:0000313" key="14">
    <source>
        <dbReference type="Proteomes" id="UP000301475"/>
    </source>
</evidence>
<dbReference type="InterPro" id="IPR022664">
    <property type="entry name" value="DapB_N_CS"/>
</dbReference>
<dbReference type="Pfam" id="PF05173">
    <property type="entry name" value="DapB_C"/>
    <property type="match status" value="1"/>
</dbReference>
<protein>
    <recommendedName>
        <fullName evidence="9 10">4-hydroxy-tetrahydrodipicolinate reductase</fullName>
        <shortName evidence="9">HTPA reductase</shortName>
        <ecNumber evidence="9 10">1.17.1.8</ecNumber>
    </recommendedName>
</protein>
<comment type="catalytic activity">
    <reaction evidence="9">
        <text>(S)-2,3,4,5-tetrahydrodipicolinate + NADP(+) + H2O = (2S,4S)-4-hydroxy-2,3,4,5-tetrahydrodipicolinate + NADPH + H(+)</text>
        <dbReference type="Rhea" id="RHEA:35331"/>
        <dbReference type="ChEBI" id="CHEBI:15377"/>
        <dbReference type="ChEBI" id="CHEBI:15378"/>
        <dbReference type="ChEBI" id="CHEBI:16845"/>
        <dbReference type="ChEBI" id="CHEBI:57783"/>
        <dbReference type="ChEBI" id="CHEBI:58349"/>
        <dbReference type="ChEBI" id="CHEBI:67139"/>
        <dbReference type="EC" id="1.17.1.8"/>
    </reaction>
</comment>
<evidence type="ECO:0000256" key="7">
    <source>
        <dbReference type="ARBA" id="ARBA00023027"/>
    </source>
</evidence>
<dbReference type="InterPro" id="IPR000846">
    <property type="entry name" value="DapB_N"/>
</dbReference>
<feature type="active site" description="Proton donor" evidence="9">
    <location>
        <position position="149"/>
    </location>
</feature>
<dbReference type="PANTHER" id="PTHR20836">
    <property type="entry name" value="DIHYDRODIPICOLINATE REDUCTASE"/>
    <property type="match status" value="1"/>
</dbReference>
<keyword evidence="5 9" id="KW-0220">Diaminopimelate biosynthesis</keyword>
<dbReference type="GO" id="GO:0051287">
    <property type="term" value="F:NAD binding"/>
    <property type="evidence" value="ECO:0007669"/>
    <property type="project" value="UniProtKB-UniRule"/>
</dbReference>
<dbReference type="InterPro" id="IPR023940">
    <property type="entry name" value="DHDPR_bac"/>
</dbReference>
<evidence type="ECO:0000259" key="11">
    <source>
        <dbReference type="Pfam" id="PF01113"/>
    </source>
</evidence>
<dbReference type="HAMAP" id="MF_00102">
    <property type="entry name" value="DapB"/>
    <property type="match status" value="1"/>
</dbReference>
<comment type="similarity">
    <text evidence="1 9">Belongs to the DapB family.</text>
</comment>
<sequence length="254" mass="27883">MTKVILSGCSGKMGHAIVKAIDERNDCEIACGVDAYDCGDYDFTVYKSFSEITEKYDAIIDFSNPAVLDTMLDYAVTNAVPAVICTTGFSEEQIAEIKNASEKTAIFYSGNMSLGINLMVELCKMATKVFANHGDNFDIEVIEKHHNQKLDAPSGTALMIADGISSVSPTEKQYVYDRHAYRKKRDKNEIGIHSIRGGTIVGEHEVIFAGHDEVVSIKHEAHSKEVFAIGSINAAVFMKDKKSGMYDMSDLLAE</sequence>
<keyword evidence="4 9" id="KW-0521">NADP</keyword>
<feature type="domain" description="Dihydrodipicolinate reductase C-terminal" evidence="12">
    <location>
        <begin position="115"/>
        <end position="252"/>
    </location>
</feature>
<dbReference type="SUPFAM" id="SSF51735">
    <property type="entry name" value="NAD(P)-binding Rossmann-fold domains"/>
    <property type="match status" value="1"/>
</dbReference>
<name>A0A4P8XX21_9FIRM</name>
<feature type="binding site" evidence="9">
    <location>
        <begin position="8"/>
        <end position="13"/>
    </location>
    <ligand>
        <name>NAD(+)</name>
        <dbReference type="ChEBI" id="CHEBI:57540"/>
    </ligand>
</feature>
<comment type="caution">
    <text evidence="9">Lacks conserved residue(s) required for the propagation of feature annotation.</text>
</comment>
<comment type="pathway">
    <text evidence="9">Amino-acid biosynthesis; L-lysine biosynthesis via DAP pathway; (S)-tetrahydrodipicolinate from L-aspartate: step 4/4.</text>
</comment>
<keyword evidence="3 9" id="KW-0028">Amino-acid biosynthesis</keyword>
<evidence type="ECO:0000313" key="13">
    <source>
        <dbReference type="EMBL" id="QCT07701.1"/>
    </source>
</evidence>
<dbReference type="Pfam" id="PF01113">
    <property type="entry name" value="DapB_N"/>
    <property type="match status" value="1"/>
</dbReference>
<keyword evidence="6 9" id="KW-0560">Oxidoreductase</keyword>
<dbReference type="SUPFAM" id="SSF55347">
    <property type="entry name" value="Glyceraldehyde-3-phosphate dehydrogenase-like, C-terminal domain"/>
    <property type="match status" value="1"/>
</dbReference>
<dbReference type="OrthoDB" id="9790352at2"/>
<feature type="binding site" evidence="9">
    <location>
        <begin position="85"/>
        <end position="87"/>
    </location>
    <ligand>
        <name>NAD(+)</name>
        <dbReference type="ChEBI" id="CHEBI:57540"/>
    </ligand>
</feature>
<evidence type="ECO:0000256" key="8">
    <source>
        <dbReference type="ARBA" id="ARBA00023154"/>
    </source>
</evidence>
<comment type="caution">
    <text evidence="9">Was originally thought to be a dihydrodipicolinate reductase (DHDPR), catalyzing the conversion of dihydrodipicolinate to tetrahydrodipicolinate. However, it was shown in E.coli that the substrate of the enzymatic reaction is not dihydrodipicolinate (DHDP) but in fact (2S,4S)-4-hydroxy-2,3,4,5-tetrahydrodipicolinic acid (HTPA), the product released by the DapA-catalyzed reaction.</text>
</comment>